<reference evidence="1 2" key="1">
    <citation type="submission" date="2024-08" db="EMBL/GenBank/DDBJ databases">
        <title>Draft Genome Sequence of Legionella lytica strain DSB2004, Isolated From a Fire Sprinkler System.</title>
        <authorList>
            <person name="Everhart A.D."/>
            <person name="Kidane D.T."/>
            <person name="Farone A.L."/>
            <person name="Farone M.B."/>
        </authorList>
    </citation>
    <scope>NUCLEOTIDE SEQUENCE [LARGE SCALE GENOMIC DNA]</scope>
    <source>
        <strain evidence="1 2">DSB2004</strain>
    </source>
</reference>
<organism evidence="1 2">
    <name type="scientific">Legionella lytica</name>
    <dbReference type="NCBI Taxonomy" id="96232"/>
    <lineage>
        <taxon>Bacteria</taxon>
        <taxon>Pseudomonadati</taxon>
        <taxon>Pseudomonadota</taxon>
        <taxon>Gammaproteobacteria</taxon>
        <taxon>Legionellales</taxon>
        <taxon>Legionellaceae</taxon>
        <taxon>Legionella</taxon>
    </lineage>
</organism>
<sequence length="82" mass="9430">MICECEKLNKGPFKTEKTYLSFQKKVNQLIDASILKKIGEVDALFLTYEYGCLVCDKIWVLKVPDQAYRGGCLKSSEKNKYL</sequence>
<comment type="caution">
    <text evidence="1">The sequence shown here is derived from an EMBL/GenBank/DDBJ whole genome shotgun (WGS) entry which is preliminary data.</text>
</comment>
<proteinExistence type="predicted"/>
<name>A0ABW8DAP1_9GAMM</name>
<keyword evidence="2" id="KW-1185">Reference proteome</keyword>
<accession>A0ABW8DAP1</accession>
<protein>
    <submittedName>
        <fullName evidence="1">Uncharacterized protein</fullName>
    </submittedName>
</protein>
<dbReference type="RefSeq" id="WP_400187491.1">
    <property type="nucleotide sequence ID" value="NZ_JBGORX010000002.1"/>
</dbReference>
<gene>
    <name evidence="1" type="ORF">ACD661_08805</name>
</gene>
<evidence type="ECO:0000313" key="1">
    <source>
        <dbReference type="EMBL" id="MFJ1268649.1"/>
    </source>
</evidence>
<evidence type="ECO:0000313" key="2">
    <source>
        <dbReference type="Proteomes" id="UP001615550"/>
    </source>
</evidence>
<dbReference type="Proteomes" id="UP001615550">
    <property type="component" value="Unassembled WGS sequence"/>
</dbReference>
<dbReference type="EMBL" id="JBGORX010000002">
    <property type="protein sequence ID" value="MFJ1268649.1"/>
    <property type="molecule type" value="Genomic_DNA"/>
</dbReference>